<dbReference type="InterPro" id="IPR036429">
    <property type="entry name" value="SpoA-like_sf"/>
</dbReference>
<feature type="domain" description="Flagellar motor switch protein FliN-like C-terminal" evidence="1">
    <location>
        <begin position="246"/>
        <end position="302"/>
    </location>
</feature>
<accession>A0ABQ3H0F1</accession>
<protein>
    <recommendedName>
        <fullName evidence="1">Flagellar motor switch protein FliN-like C-terminal domain-containing protein</fullName>
    </recommendedName>
</protein>
<evidence type="ECO:0000259" key="1">
    <source>
        <dbReference type="Pfam" id="PF01052"/>
    </source>
</evidence>
<proteinExistence type="predicted"/>
<organism evidence="2 3">
    <name type="scientific">Jeongeupia chitinilytica</name>
    <dbReference type="NCBI Taxonomy" id="1041641"/>
    <lineage>
        <taxon>Bacteria</taxon>
        <taxon>Pseudomonadati</taxon>
        <taxon>Pseudomonadota</taxon>
        <taxon>Betaproteobacteria</taxon>
        <taxon>Neisseriales</taxon>
        <taxon>Chitinibacteraceae</taxon>
        <taxon>Jeongeupia</taxon>
    </lineage>
</organism>
<evidence type="ECO:0000313" key="3">
    <source>
        <dbReference type="Proteomes" id="UP000604737"/>
    </source>
</evidence>
<sequence>MTAAARTGTVRLQRERAKPNEWINVPTTKTKLISPDATAGYLPVDPCTLGRPFHLLGSFTNGLREQIAGYFERRFNRRYGAQIAVTRLAVCRPDEIGPAGKWRHFRSATGRICFAPDRALLLSWLDYRYGGKEAGGQSAPATDSVPETETELRLAAMLGIDLLDVLVGCLDASVTDGHGGFRLDHHGKPASALGLRVDLRDDVRDLDGTLWFALDDAWLSRLLASVSQRRKRESGSKPASVPLASQLQITLTTRLLTMEMSLGEILDTRVGDVIPVSIGPAEVLVDDSPFFTASVAEHNGKLWLTSFEHLD</sequence>
<gene>
    <name evidence="2" type="primary">lfiM</name>
    <name evidence="2" type="ORF">GCM10007350_20480</name>
</gene>
<dbReference type="SUPFAM" id="SSF101801">
    <property type="entry name" value="Surface presentation of antigens (SPOA)"/>
    <property type="match status" value="1"/>
</dbReference>
<name>A0ABQ3H0F1_9NEIS</name>
<reference evidence="3" key="1">
    <citation type="journal article" date="2019" name="Int. J. Syst. Evol. Microbiol.">
        <title>The Global Catalogue of Microorganisms (GCM) 10K type strain sequencing project: providing services to taxonomists for standard genome sequencing and annotation.</title>
        <authorList>
            <consortium name="The Broad Institute Genomics Platform"/>
            <consortium name="The Broad Institute Genome Sequencing Center for Infectious Disease"/>
            <person name="Wu L."/>
            <person name="Ma J."/>
        </authorList>
    </citation>
    <scope>NUCLEOTIDE SEQUENCE [LARGE SCALE GENOMIC DNA]</scope>
    <source>
        <strain evidence="3">KCTC 23701</strain>
    </source>
</reference>
<comment type="caution">
    <text evidence="2">The sequence shown here is derived from an EMBL/GenBank/DDBJ whole genome shotgun (WGS) entry which is preliminary data.</text>
</comment>
<dbReference type="EMBL" id="BMYO01000005">
    <property type="protein sequence ID" value="GHD63315.1"/>
    <property type="molecule type" value="Genomic_DNA"/>
</dbReference>
<evidence type="ECO:0000313" key="2">
    <source>
        <dbReference type="EMBL" id="GHD63315.1"/>
    </source>
</evidence>
<dbReference type="Pfam" id="PF01052">
    <property type="entry name" value="FliMN_C"/>
    <property type="match status" value="1"/>
</dbReference>
<dbReference type="Proteomes" id="UP000604737">
    <property type="component" value="Unassembled WGS sequence"/>
</dbReference>
<keyword evidence="3" id="KW-1185">Reference proteome</keyword>
<dbReference type="InterPro" id="IPR001543">
    <property type="entry name" value="FliN-like_C"/>
</dbReference>